<sequence length="665" mass="72045">KIESSSGGGDGEFVDCSLGNDCQTRDSTQSSLNRGFSYSLHNSSVVKGQDGQIASPTFIREDKASKTSVDNLKAAQIDRSKYLISGSNARNFDKLAPERSSTRSLGPRSGESQDFSQLYQKKGQTPPQRSAMLPRKKASEHPLAPEALQSVDDGEMDDKPRVGKLDVTNVTRAIHRYGTIPKGVRIGAYLESLEREQEIGRREIPLLNDKDFGTDNSSVNSCPILESGRSVDPNMEEVVGRKKAGINDEDSDTGIKQEPSLKPSAFVKSQSQHGLGDGVSVPGPHPLLAPQATSSLKSQLSGLLQRHQSGISPKPLVSSSELIASSDHMVISSATSSSRYQTPVHRADTDPLPHQIDHLSSQPPPPHSAPYNTSHFPDPSDNKPKPSPRFSRQYAEGSQDQLHFLGRAPAVTLPSNIISTEASNPTESYRPPTWTGGLKSNRDDSEDTSSKNISSFKIYSKPSLNLRSNSDPTHQNTSRLLETDIDQVSADSKILASAAPIILNRGDAVAYRSSDVKNVSGGSSFNIDLDSSSTNGNFTSNQIPLIALDGETFLENSSEPVNFDSIRSASDRLNSCIDKLAQVGNKSSTNFMLLSEEVLTFYGLCSRYIDALQPHAKFQARELLTQMQTHSQSLKTYTSSTPSGGGNLLDDLLSTNKEIMGVIQR</sequence>
<feature type="domain" description="F-actin binding" evidence="2">
    <location>
        <begin position="537"/>
        <end position="665"/>
    </location>
</feature>
<reference evidence="3" key="1">
    <citation type="submission" date="2014-12" db="EMBL/GenBank/DDBJ databases">
        <title>Insight into the proteome of Arion vulgaris.</title>
        <authorList>
            <person name="Aradska J."/>
            <person name="Bulat T."/>
            <person name="Smidak R."/>
            <person name="Sarate P."/>
            <person name="Gangsoo J."/>
            <person name="Sialana F."/>
            <person name="Bilban M."/>
            <person name="Lubec G."/>
        </authorList>
    </citation>
    <scope>NUCLEOTIDE SEQUENCE</scope>
    <source>
        <tissue evidence="3">Skin</tissue>
    </source>
</reference>
<feature type="compositionally biased region" description="Gly residues" evidence="1">
    <location>
        <begin position="1"/>
        <end position="11"/>
    </location>
</feature>
<dbReference type="GO" id="GO:0004715">
    <property type="term" value="F:non-membrane spanning protein tyrosine kinase activity"/>
    <property type="evidence" value="ECO:0007669"/>
    <property type="project" value="InterPro"/>
</dbReference>
<organism evidence="3">
    <name type="scientific">Arion vulgaris</name>
    <dbReference type="NCBI Taxonomy" id="1028688"/>
    <lineage>
        <taxon>Eukaryota</taxon>
        <taxon>Metazoa</taxon>
        <taxon>Spiralia</taxon>
        <taxon>Lophotrochozoa</taxon>
        <taxon>Mollusca</taxon>
        <taxon>Gastropoda</taxon>
        <taxon>Heterobranchia</taxon>
        <taxon>Euthyneura</taxon>
        <taxon>Panpulmonata</taxon>
        <taxon>Eupulmonata</taxon>
        <taxon>Stylommatophora</taxon>
        <taxon>Helicina</taxon>
        <taxon>Arionoidea</taxon>
        <taxon>Arionidae</taxon>
        <taxon>Arion</taxon>
    </lineage>
</organism>
<gene>
    <name evidence="3" type="primary">ORF73465</name>
</gene>
<dbReference type="EMBL" id="HACG01023399">
    <property type="protein sequence ID" value="CEK70264.1"/>
    <property type="molecule type" value="Transcribed_RNA"/>
</dbReference>
<dbReference type="SMART" id="SM00808">
    <property type="entry name" value="FABD"/>
    <property type="match status" value="1"/>
</dbReference>
<feature type="non-terminal residue" evidence="3">
    <location>
        <position position="1"/>
    </location>
</feature>
<dbReference type="AlphaFoldDB" id="A0A0B6ZNL4"/>
<feature type="region of interest" description="Disordered" evidence="1">
    <location>
        <begin position="421"/>
        <end position="454"/>
    </location>
</feature>
<dbReference type="GO" id="GO:0005524">
    <property type="term" value="F:ATP binding"/>
    <property type="evidence" value="ECO:0007669"/>
    <property type="project" value="InterPro"/>
</dbReference>
<dbReference type="Gene3D" id="1.20.120.330">
    <property type="entry name" value="Nucleotidyltransferases domain 2"/>
    <property type="match status" value="1"/>
</dbReference>
<feature type="region of interest" description="Disordered" evidence="1">
    <location>
        <begin position="1"/>
        <end position="35"/>
    </location>
</feature>
<feature type="compositionally biased region" description="Basic and acidic residues" evidence="1">
    <location>
        <begin position="345"/>
        <end position="357"/>
    </location>
</feature>
<dbReference type="InterPro" id="IPR015015">
    <property type="entry name" value="F-actin-binding"/>
</dbReference>
<feature type="region of interest" description="Disordered" evidence="1">
    <location>
        <begin position="242"/>
        <end position="291"/>
    </location>
</feature>
<feature type="region of interest" description="Disordered" evidence="1">
    <location>
        <begin position="94"/>
        <end position="162"/>
    </location>
</feature>
<evidence type="ECO:0000313" key="3">
    <source>
        <dbReference type="EMBL" id="CEK70264.1"/>
    </source>
</evidence>
<accession>A0A0B6ZNL4</accession>
<feature type="region of interest" description="Disordered" evidence="1">
    <location>
        <begin position="334"/>
        <end position="396"/>
    </location>
</feature>
<feature type="compositionally biased region" description="Polar residues" evidence="1">
    <location>
        <begin position="110"/>
        <end position="128"/>
    </location>
</feature>
<proteinExistence type="predicted"/>
<evidence type="ECO:0000259" key="2">
    <source>
        <dbReference type="SMART" id="SM00808"/>
    </source>
</evidence>
<protein>
    <recommendedName>
        <fullName evidence="2">F-actin binding domain-containing protein</fullName>
    </recommendedName>
</protein>
<dbReference type="Pfam" id="PF08919">
    <property type="entry name" value="F_actin_bind"/>
    <property type="match status" value="1"/>
</dbReference>
<name>A0A0B6ZNL4_9EUPU</name>
<feature type="compositionally biased region" description="Polar residues" evidence="1">
    <location>
        <begin position="20"/>
        <end position="35"/>
    </location>
</feature>
<evidence type="ECO:0000256" key="1">
    <source>
        <dbReference type="SAM" id="MobiDB-lite"/>
    </source>
</evidence>